<proteinExistence type="predicted"/>
<dbReference type="GeneID" id="92932245"/>
<organism evidence="1 2">
    <name type="scientific">Acidithiobacillus caldus (strain ATCC 51756 / DSM 8584 / KU)</name>
    <dbReference type="NCBI Taxonomy" id="637389"/>
    <lineage>
        <taxon>Bacteria</taxon>
        <taxon>Pseudomonadati</taxon>
        <taxon>Pseudomonadota</taxon>
        <taxon>Acidithiobacillia</taxon>
        <taxon>Acidithiobacillales</taxon>
        <taxon>Acidithiobacillaceae</taxon>
        <taxon>Acidithiobacillus</taxon>
    </lineage>
</organism>
<protein>
    <submittedName>
        <fullName evidence="1">Uncharacterized protein</fullName>
    </submittedName>
</protein>
<dbReference type="RefSeq" id="WP_004868526.1">
    <property type="nucleotide sequence ID" value="NZ_CP005986.1"/>
</dbReference>
<evidence type="ECO:0000313" key="1">
    <source>
        <dbReference type="EMBL" id="AIA56031.1"/>
    </source>
</evidence>
<dbReference type="EMBL" id="CP005986">
    <property type="protein sequence ID" value="AIA56031.1"/>
    <property type="molecule type" value="Genomic_DNA"/>
</dbReference>
<dbReference type="AlphaFoldDB" id="A0A060A1A0"/>
<gene>
    <name evidence="1" type="ORF">Acaty_c2177</name>
</gene>
<reference evidence="1 2" key="1">
    <citation type="journal article" date="2009" name="J. Bacteriol.">
        <title>Draft genome sequence of the extremely acidophilic bacterium Acidithiobacillus caldus ATCC 51756 reveals metabolic versatility in the genus Acidithiobacillus.</title>
        <authorList>
            <person name="Valdes J."/>
            <person name="Quatrini R."/>
            <person name="Hallberg K."/>
            <person name="Dopson M."/>
            <person name="Valenzuela P.D."/>
            <person name="Holmes D.S."/>
        </authorList>
    </citation>
    <scope>NUCLEOTIDE SEQUENCE [LARGE SCALE GENOMIC DNA]</scope>
    <source>
        <strain evidence="2">ATCC 51756 / DSM 8584 / KU</strain>
    </source>
</reference>
<dbReference type="eggNOG" id="ENOG5032XF5">
    <property type="taxonomic scope" value="Bacteria"/>
</dbReference>
<sequence length="136" mass="15618">MYDKVLTLSRLDQAQARIEAMAREMAADGDGVPLAPAVDKAMDLARELLRILLDAEGKPYEADADLLQLWKVLVKGEPHWNTIRDNCRELVYYHNCLDLGREDALPPHPRKMIVHTLRHLYLYLRSHCEQSPEETA</sequence>
<accession>A0A060A1A0</accession>
<dbReference type="Proteomes" id="UP000005522">
    <property type="component" value="Chromosome"/>
</dbReference>
<evidence type="ECO:0000313" key="2">
    <source>
        <dbReference type="Proteomes" id="UP000005522"/>
    </source>
</evidence>
<name>A0A060A1A0_ACICK</name>
<dbReference type="KEGG" id="acz:Acaty_c2177"/>
<dbReference type="HOGENOM" id="CLU_1902129_0_0_6"/>